<evidence type="ECO:0000313" key="2">
    <source>
        <dbReference type="Proteomes" id="UP001163293"/>
    </source>
</evidence>
<dbReference type="EMBL" id="CP101185">
    <property type="protein sequence ID" value="UYV96062.1"/>
    <property type="molecule type" value="Genomic_DNA"/>
</dbReference>
<dbReference type="AlphaFoldDB" id="A0AAX3EEL3"/>
<dbReference type="RefSeq" id="WP_069695070.1">
    <property type="nucleotide sequence ID" value="NZ_CP043010.1"/>
</dbReference>
<keyword evidence="2" id="KW-1185">Reference proteome</keyword>
<proteinExistence type="predicted"/>
<organism evidence="1 2">
    <name type="scientific">Paenarthrobacter ureafaciens</name>
    <dbReference type="NCBI Taxonomy" id="37931"/>
    <lineage>
        <taxon>Bacteria</taxon>
        <taxon>Bacillati</taxon>
        <taxon>Actinomycetota</taxon>
        <taxon>Actinomycetes</taxon>
        <taxon>Micrococcales</taxon>
        <taxon>Micrococcaceae</taxon>
        <taxon>Paenarthrobacter</taxon>
    </lineage>
</organism>
<reference evidence="1" key="1">
    <citation type="submission" date="2022-07" db="EMBL/GenBank/DDBJ databases">
        <authorList>
            <person name="Wu T."/>
        </authorList>
    </citation>
    <scope>NUCLEOTIDE SEQUENCE</scope>
    <source>
        <strain evidence="1">SD-1</strain>
    </source>
</reference>
<evidence type="ECO:0000313" key="1">
    <source>
        <dbReference type="EMBL" id="UYV96062.1"/>
    </source>
</evidence>
<protein>
    <submittedName>
        <fullName evidence="1">Uncharacterized protein</fullName>
    </submittedName>
</protein>
<sequence>MTAVHDVLEHVSVVPPAAELPAAARILAETYPQIVDFDSTGMSVEEVHYFLGESAAIAYFQYRFLLNRP</sequence>
<dbReference type="Proteomes" id="UP001163293">
    <property type="component" value="Chromosome"/>
</dbReference>
<name>A0AAX3EEL3_PAEUR</name>
<accession>A0AAX3EEL3</accession>
<gene>
    <name evidence="1" type="ORF">NL394_13330</name>
</gene>